<dbReference type="InterPro" id="IPR004960">
    <property type="entry name" value="LipA_acyltrans"/>
</dbReference>
<evidence type="ECO:0000256" key="6">
    <source>
        <dbReference type="ARBA" id="ARBA00023315"/>
    </source>
</evidence>
<dbReference type="GO" id="GO:0009247">
    <property type="term" value="P:glycolipid biosynthetic process"/>
    <property type="evidence" value="ECO:0007669"/>
    <property type="project" value="UniProtKB-ARBA"/>
</dbReference>
<dbReference type="STRING" id="364032.SAMN05443662_1567"/>
<keyword evidence="3" id="KW-0997">Cell inner membrane</keyword>
<comment type="subcellular location">
    <subcellularLocation>
        <location evidence="1">Cell inner membrane</location>
    </subcellularLocation>
</comment>
<proteinExistence type="predicted"/>
<keyword evidence="4 7" id="KW-0808">Transferase</keyword>
<evidence type="ECO:0000256" key="2">
    <source>
        <dbReference type="ARBA" id="ARBA00022475"/>
    </source>
</evidence>
<organism evidence="7 8">
    <name type="scientific">Sulfurivirga caldicuralii</name>
    <dbReference type="NCBI Taxonomy" id="364032"/>
    <lineage>
        <taxon>Bacteria</taxon>
        <taxon>Pseudomonadati</taxon>
        <taxon>Pseudomonadota</taxon>
        <taxon>Gammaproteobacteria</taxon>
        <taxon>Thiotrichales</taxon>
        <taxon>Piscirickettsiaceae</taxon>
        <taxon>Sulfurivirga</taxon>
    </lineage>
</organism>
<dbReference type="GO" id="GO:0016746">
    <property type="term" value="F:acyltransferase activity"/>
    <property type="evidence" value="ECO:0007669"/>
    <property type="project" value="UniProtKB-KW"/>
</dbReference>
<dbReference type="RefSeq" id="WP_143598486.1">
    <property type="nucleotide sequence ID" value="NZ_FSRE01000004.1"/>
</dbReference>
<gene>
    <name evidence="7" type="ORF">SAMN05443662_1567</name>
</gene>
<dbReference type="Proteomes" id="UP000198461">
    <property type="component" value="Unassembled WGS sequence"/>
</dbReference>
<reference evidence="7 8" key="1">
    <citation type="submission" date="2016-11" db="EMBL/GenBank/DDBJ databases">
        <authorList>
            <person name="Jaros S."/>
            <person name="Januszkiewicz K."/>
            <person name="Wedrychowicz H."/>
        </authorList>
    </citation>
    <scope>NUCLEOTIDE SEQUENCE [LARGE SCALE GENOMIC DNA]</scope>
    <source>
        <strain evidence="7 8">DSM 17737</strain>
    </source>
</reference>
<dbReference type="GO" id="GO:0005886">
    <property type="term" value="C:plasma membrane"/>
    <property type="evidence" value="ECO:0007669"/>
    <property type="project" value="UniProtKB-SubCell"/>
</dbReference>
<evidence type="ECO:0000256" key="5">
    <source>
        <dbReference type="ARBA" id="ARBA00023136"/>
    </source>
</evidence>
<keyword evidence="6 7" id="KW-0012">Acyltransferase</keyword>
<dbReference type="EMBL" id="FSRE01000004">
    <property type="protein sequence ID" value="SIO15003.1"/>
    <property type="molecule type" value="Genomic_DNA"/>
</dbReference>
<protein>
    <submittedName>
        <fullName evidence="7">Lipid A biosynthesis acyltransferase</fullName>
    </submittedName>
</protein>
<evidence type="ECO:0000256" key="4">
    <source>
        <dbReference type="ARBA" id="ARBA00022679"/>
    </source>
</evidence>
<evidence type="ECO:0000256" key="3">
    <source>
        <dbReference type="ARBA" id="ARBA00022519"/>
    </source>
</evidence>
<keyword evidence="2" id="KW-1003">Cell membrane</keyword>
<evidence type="ECO:0000256" key="1">
    <source>
        <dbReference type="ARBA" id="ARBA00004533"/>
    </source>
</evidence>
<sequence>MSMLSNLCHRHEAFLRAKTCTPQAFDADYERLVPWLSSLPQPLCDQLSRLRARFNACLQRDVLDYIIQSPPTAAQRVVQAAQYLAPRVQRSEQALIYGYRYHKSLLDVLDLRVQRLQRFRVEWVGQAPEPDPRPRLWVGMHWSMSIPGFALIAARRGRRVNAIATAATIDPVVPQGFRRHLARRYHVLEKSFHGGRVLFKEQSMIEIARAFSRGEDMVVLFDLPAPKASQAVYLPFFGEMRAFSGGALKMARRYGYRIHPYWVDYLGRDRVRIWCGEAVAADDEAGVAAALRAPIEQIERQPEKWFVFEQLPFFAVRP</sequence>
<accession>A0A1N6H5H2</accession>
<dbReference type="AlphaFoldDB" id="A0A1N6H5H2"/>
<name>A0A1N6H5H2_9GAMM</name>
<evidence type="ECO:0000313" key="7">
    <source>
        <dbReference type="EMBL" id="SIO15003.1"/>
    </source>
</evidence>
<keyword evidence="5" id="KW-0472">Membrane</keyword>
<dbReference type="Pfam" id="PF03279">
    <property type="entry name" value="Lip_A_acyltrans"/>
    <property type="match status" value="1"/>
</dbReference>
<evidence type="ECO:0000313" key="8">
    <source>
        <dbReference type="Proteomes" id="UP000198461"/>
    </source>
</evidence>
<keyword evidence="8" id="KW-1185">Reference proteome</keyword>